<dbReference type="InterPro" id="IPR050492">
    <property type="entry name" value="Bact_metal-bind_prot9"/>
</dbReference>
<proteinExistence type="inferred from homology"/>
<dbReference type="PRINTS" id="PR00691">
    <property type="entry name" value="ADHESINB"/>
</dbReference>
<sequence>MRGFLFGLILGVALFCGQVSFAKTVVVVSIEPQVYFVQKIGGSGFQVEVMVPPGAEPHAYEPRPRQMQMITKAKAYLAIGVPFEKVWLKRFKQQNPQLRIFYLDKGIKKYPLEEQVVFVQKRDSSIKGELDPHIWLGLDEAKQIAKNTFNALAKIFPDQKAVFKKNLEQFLVHLDQLKKDFNQKLRLLKGKTFLVFHPSWGYFARCFGLKQMAIEVKGREPSAREMAEIIKLAREKKIAVIFIQPQFARKKAEVIAKQLGARVVSLDPLARNWEKNLLKVVDSLLLK</sequence>
<evidence type="ECO:0000256" key="1">
    <source>
        <dbReference type="ARBA" id="ARBA00011028"/>
    </source>
</evidence>
<protein>
    <submittedName>
        <fullName evidence="4">Zinc transport system substrate-binding protein</fullName>
    </submittedName>
</protein>
<keyword evidence="3" id="KW-0732">Signal</keyword>
<dbReference type="GO" id="GO:0030001">
    <property type="term" value="P:metal ion transport"/>
    <property type="evidence" value="ECO:0007669"/>
    <property type="project" value="InterPro"/>
</dbReference>
<name>A0A1H0DH91_9BACT</name>
<dbReference type="PANTHER" id="PTHR42953:SF3">
    <property type="entry name" value="HIGH-AFFINITY ZINC UPTAKE SYSTEM PROTEIN ZNUA"/>
    <property type="match status" value="1"/>
</dbReference>
<evidence type="ECO:0000313" key="5">
    <source>
        <dbReference type="Proteomes" id="UP000199602"/>
    </source>
</evidence>
<dbReference type="Gene3D" id="3.40.50.1980">
    <property type="entry name" value="Nitrogenase molybdenum iron protein domain"/>
    <property type="match status" value="2"/>
</dbReference>
<dbReference type="STRING" id="206665.SAMN04488516_10514"/>
<dbReference type="Pfam" id="PF01297">
    <property type="entry name" value="ZnuA"/>
    <property type="match status" value="1"/>
</dbReference>
<accession>A0A1H0DH91</accession>
<dbReference type="OrthoDB" id="9810636at2"/>
<gene>
    <name evidence="4" type="ORF">SAMN04488516_10514</name>
</gene>
<organism evidence="4 5">
    <name type="scientific">Desulfonauticus submarinus</name>
    <dbReference type="NCBI Taxonomy" id="206665"/>
    <lineage>
        <taxon>Bacteria</taxon>
        <taxon>Pseudomonadati</taxon>
        <taxon>Thermodesulfobacteriota</taxon>
        <taxon>Desulfovibrionia</taxon>
        <taxon>Desulfovibrionales</taxon>
        <taxon>Desulfonauticaceae</taxon>
        <taxon>Desulfonauticus</taxon>
    </lineage>
</organism>
<dbReference type="PANTHER" id="PTHR42953">
    <property type="entry name" value="HIGH-AFFINITY ZINC UPTAKE SYSTEM PROTEIN ZNUA-RELATED"/>
    <property type="match status" value="1"/>
</dbReference>
<evidence type="ECO:0000256" key="2">
    <source>
        <dbReference type="ARBA" id="ARBA00022448"/>
    </source>
</evidence>
<dbReference type="AlphaFoldDB" id="A0A1H0DH91"/>
<dbReference type="GO" id="GO:0046872">
    <property type="term" value="F:metal ion binding"/>
    <property type="evidence" value="ECO:0007669"/>
    <property type="project" value="InterPro"/>
</dbReference>
<dbReference type="EMBL" id="FNIN01000005">
    <property type="protein sequence ID" value="SDN69371.1"/>
    <property type="molecule type" value="Genomic_DNA"/>
</dbReference>
<reference evidence="4 5" key="1">
    <citation type="submission" date="2016-10" db="EMBL/GenBank/DDBJ databases">
        <authorList>
            <person name="de Groot N.N."/>
        </authorList>
    </citation>
    <scope>NUCLEOTIDE SEQUENCE [LARGE SCALE GENOMIC DNA]</scope>
    <source>
        <strain evidence="4 5">DSM 15269</strain>
    </source>
</reference>
<comment type="similarity">
    <text evidence="1">Belongs to the bacterial solute-binding protein 9 family.</text>
</comment>
<dbReference type="GO" id="GO:0007155">
    <property type="term" value="P:cell adhesion"/>
    <property type="evidence" value="ECO:0007669"/>
    <property type="project" value="InterPro"/>
</dbReference>
<keyword evidence="5" id="KW-1185">Reference proteome</keyword>
<dbReference type="Proteomes" id="UP000199602">
    <property type="component" value="Unassembled WGS sequence"/>
</dbReference>
<dbReference type="InterPro" id="IPR006127">
    <property type="entry name" value="ZnuA-like"/>
</dbReference>
<evidence type="ECO:0000313" key="4">
    <source>
        <dbReference type="EMBL" id="SDN69371.1"/>
    </source>
</evidence>
<evidence type="ECO:0000256" key="3">
    <source>
        <dbReference type="ARBA" id="ARBA00022729"/>
    </source>
</evidence>
<dbReference type="SUPFAM" id="SSF53807">
    <property type="entry name" value="Helical backbone' metal receptor"/>
    <property type="match status" value="1"/>
</dbReference>
<dbReference type="RefSeq" id="WP_092064962.1">
    <property type="nucleotide sequence ID" value="NZ_FNIN01000005.1"/>
</dbReference>
<dbReference type="InterPro" id="IPR006129">
    <property type="entry name" value="AdhesinB"/>
</dbReference>
<keyword evidence="2" id="KW-0813">Transport</keyword>